<reference evidence="6 7" key="1">
    <citation type="journal article" date="2019" name="Gigascience">
        <title>Whole-genome sequence of the oriental lung fluke Paragonimus westermani.</title>
        <authorList>
            <person name="Oey H."/>
            <person name="Zakrzewski M."/>
            <person name="Narain K."/>
            <person name="Devi K.R."/>
            <person name="Agatsuma T."/>
            <person name="Nawaratna S."/>
            <person name="Gobert G.N."/>
            <person name="Jones M.K."/>
            <person name="Ragan M.A."/>
            <person name="McManus D.P."/>
            <person name="Krause L."/>
        </authorList>
    </citation>
    <scope>NUCLEOTIDE SEQUENCE [LARGE SCALE GENOMIC DNA]</scope>
    <source>
        <strain evidence="6 7">IND2009</strain>
    </source>
</reference>
<comment type="catalytic activity">
    <reaction evidence="4">
        <text>RNA(n) + ATP = RNA(n)-3'-adenine ribonucleotide + diphosphate</text>
        <dbReference type="Rhea" id="RHEA:11332"/>
        <dbReference type="Rhea" id="RHEA-COMP:14527"/>
        <dbReference type="Rhea" id="RHEA-COMP:17347"/>
        <dbReference type="ChEBI" id="CHEBI:30616"/>
        <dbReference type="ChEBI" id="CHEBI:33019"/>
        <dbReference type="ChEBI" id="CHEBI:140395"/>
        <dbReference type="ChEBI" id="CHEBI:173115"/>
        <dbReference type="EC" id="2.7.7.19"/>
    </reaction>
    <physiologicalReaction direction="left-to-right" evidence="4">
        <dbReference type="Rhea" id="RHEA:11333"/>
    </physiologicalReaction>
</comment>
<keyword evidence="7" id="KW-1185">Reference proteome</keyword>
<evidence type="ECO:0000256" key="4">
    <source>
        <dbReference type="ARBA" id="ARBA00047933"/>
    </source>
</evidence>
<evidence type="ECO:0000256" key="5">
    <source>
        <dbReference type="SAM" id="MobiDB-lite"/>
    </source>
</evidence>
<dbReference type="EMBL" id="QNGE01000658">
    <property type="protein sequence ID" value="KAA3679708.1"/>
    <property type="molecule type" value="Genomic_DNA"/>
</dbReference>
<dbReference type="PANTHER" id="PTHR12974:SF36">
    <property type="entry name" value="POLYNUCLEOTIDE ADENYLYLTRANSFERASE"/>
    <property type="match status" value="1"/>
</dbReference>
<comment type="similarity">
    <text evidence="1">Belongs to the TENT family.</text>
</comment>
<accession>A0A5J4NXA3</accession>
<dbReference type="GO" id="GO:0048255">
    <property type="term" value="P:mRNA stabilization"/>
    <property type="evidence" value="ECO:0007669"/>
    <property type="project" value="TreeGrafter"/>
</dbReference>
<dbReference type="GO" id="GO:1990817">
    <property type="term" value="F:poly(A) RNA polymerase activity"/>
    <property type="evidence" value="ECO:0007669"/>
    <property type="project" value="UniProtKB-EC"/>
</dbReference>
<dbReference type="AlphaFoldDB" id="A0A5J4NXA3"/>
<evidence type="ECO:0000313" key="7">
    <source>
        <dbReference type="Proteomes" id="UP000324629"/>
    </source>
</evidence>
<evidence type="ECO:0000256" key="1">
    <source>
        <dbReference type="ARBA" id="ARBA00007631"/>
    </source>
</evidence>
<feature type="region of interest" description="Disordered" evidence="5">
    <location>
        <begin position="311"/>
        <end position="331"/>
    </location>
</feature>
<feature type="compositionally biased region" description="Polar residues" evidence="5">
    <location>
        <begin position="311"/>
        <end position="320"/>
    </location>
</feature>
<dbReference type="GO" id="GO:0003723">
    <property type="term" value="F:RNA binding"/>
    <property type="evidence" value="ECO:0007669"/>
    <property type="project" value="TreeGrafter"/>
</dbReference>
<protein>
    <recommendedName>
        <fullName evidence="2">polynucleotide adenylyltransferase</fullName>
        <ecNumber evidence="2">2.7.7.19</ecNumber>
    </recommendedName>
</protein>
<sequence length="723" mass="81601">MSAARSLSGDSCWFQTRDVRENVRLSKFSPELTRRSKENPSTLTFNKSTSFSTCTSEDSGIERTLNLTPTSPLPGDTDSEDSTSLDGFRIPQRPVCQDQLLRPLTAKVYHDLPPAGRFNVAETAQFSPSGMCLAATREPHHCSYSPYNTKATSIGSDNRFQILSYEQVDSLNRLLTEVIPIHSRYAGFPTIWVRLSELFQAVRENLQECGIPVRDIRLNGGAATYVIGEETSSSYNDIDVLISVDLSSHSSIIQRVKSAVLDALMQFLPDNQPLLPTAFILPGNKFRDDNHVRETEDNQKEVDKWDQIGSSKYVPTSTQSDNKRTCGHDESDENIFDASEITVLTNHLERPVEIVHNPTPLIATNDEFPQNINSSALQSNCTPLTQVNLECLSPNRMHLSRILETKNHPHLNKLSPGVYTAPINHSISPSDISLRESYIYKQFRKFSSHEADCWSLLSLGAPSANSKVIEFKFVDRMQRQFEFTIDSFQILLDSILSFIQINTSCKMTRNFYPTVVAESVACSFSVALHHLKHKLILTKEPEMIRGGGLLKYCRLLVNGYQAPQGIDVCSLERYMSSRFFIDFQDLESQKFKIQAFLANHFMENEIEKKISFLKTVYQVVSGSTICLMSFERFQTLTLIIQMVQQLALEYHTQQVPFSLDCLVKQQNLTVDKIFFGTHLFPVISQADSVGFVCYQCEPKISQPETTTHNHGVRTMESATKAAE</sequence>
<organism evidence="6 7">
    <name type="scientific">Paragonimus westermani</name>
    <dbReference type="NCBI Taxonomy" id="34504"/>
    <lineage>
        <taxon>Eukaryota</taxon>
        <taxon>Metazoa</taxon>
        <taxon>Spiralia</taxon>
        <taxon>Lophotrochozoa</taxon>
        <taxon>Platyhelminthes</taxon>
        <taxon>Trematoda</taxon>
        <taxon>Digenea</taxon>
        <taxon>Plagiorchiida</taxon>
        <taxon>Troglotremata</taxon>
        <taxon>Troglotrematidae</taxon>
        <taxon>Paragonimus</taxon>
    </lineage>
</organism>
<dbReference type="EC" id="2.7.7.19" evidence="2"/>
<comment type="caution">
    <text evidence="6">The sequence shown here is derived from an EMBL/GenBank/DDBJ whole genome shotgun (WGS) entry which is preliminary data.</text>
</comment>
<evidence type="ECO:0000256" key="2">
    <source>
        <dbReference type="ARBA" id="ARBA00012388"/>
    </source>
</evidence>
<dbReference type="Pfam" id="PF07984">
    <property type="entry name" value="NTP_transf_7"/>
    <property type="match status" value="2"/>
</dbReference>
<name>A0A5J4NXA3_9TREM</name>
<evidence type="ECO:0000313" key="6">
    <source>
        <dbReference type="EMBL" id="KAA3679708.1"/>
    </source>
</evidence>
<dbReference type="InterPro" id="IPR012937">
    <property type="entry name" value="TET5"/>
</dbReference>
<feature type="region of interest" description="Disordered" evidence="5">
    <location>
        <begin position="34"/>
        <end position="88"/>
    </location>
</feature>
<dbReference type="Proteomes" id="UP000324629">
    <property type="component" value="Unassembled WGS sequence"/>
</dbReference>
<keyword evidence="3" id="KW-0808">Transferase</keyword>
<dbReference type="PANTHER" id="PTHR12974">
    <property type="entry name" value="PRION-LIKE- Q/N-RICH -DOMAIN-BEARING PROTEIN PROTEIN 44"/>
    <property type="match status" value="1"/>
</dbReference>
<feature type="compositionally biased region" description="Polar residues" evidence="5">
    <location>
        <begin position="39"/>
        <end position="58"/>
    </location>
</feature>
<dbReference type="SMART" id="SM01153">
    <property type="entry name" value="DUF1693"/>
    <property type="match status" value="1"/>
</dbReference>
<gene>
    <name evidence="6" type="ORF">DEA37_0014140</name>
</gene>
<proteinExistence type="inferred from homology"/>
<evidence type="ECO:0000256" key="3">
    <source>
        <dbReference type="ARBA" id="ARBA00022679"/>
    </source>
</evidence>